<dbReference type="GO" id="GO:0070475">
    <property type="term" value="P:rRNA base methylation"/>
    <property type="evidence" value="ECO:0007669"/>
    <property type="project" value="UniProtKB-UniRule"/>
</dbReference>
<dbReference type="GO" id="GO:0036307">
    <property type="term" value="F:23S rRNA (adenine(2030)-N(6))-methyltransferase activity"/>
    <property type="evidence" value="ECO:0007669"/>
    <property type="project" value="UniProtKB-UniRule"/>
</dbReference>
<feature type="binding site" evidence="1">
    <location>
        <position position="169"/>
    </location>
    <ligand>
        <name>S-adenosyl-L-methionine</name>
        <dbReference type="ChEBI" id="CHEBI:59789"/>
    </ligand>
</feature>
<feature type="active site" description="Proton acceptor" evidence="1">
    <location>
        <position position="169"/>
    </location>
</feature>
<comment type="catalytic activity">
    <reaction evidence="1">
        <text>adenosine(2030) in 23S rRNA + S-adenosyl-L-methionine = N(6)-methyladenosine(2030) in 23S rRNA + S-adenosyl-L-homocysteine + H(+)</text>
        <dbReference type="Rhea" id="RHEA:43736"/>
        <dbReference type="Rhea" id="RHEA-COMP:10668"/>
        <dbReference type="Rhea" id="RHEA-COMP:10669"/>
        <dbReference type="ChEBI" id="CHEBI:15378"/>
        <dbReference type="ChEBI" id="CHEBI:57856"/>
        <dbReference type="ChEBI" id="CHEBI:59789"/>
        <dbReference type="ChEBI" id="CHEBI:74411"/>
        <dbReference type="ChEBI" id="CHEBI:74449"/>
        <dbReference type="EC" id="2.1.1.266"/>
    </reaction>
</comment>
<dbReference type="Proteomes" id="UP000042527">
    <property type="component" value="Unassembled WGS sequence"/>
</dbReference>
<dbReference type="AlphaFoldDB" id="A0A0B7GYX1"/>
<gene>
    <name evidence="1 2" type="primary">rlmJ</name>
    <name evidence="2" type="ORF">TPHV1_50097</name>
</gene>
<dbReference type="InterPro" id="IPR029063">
    <property type="entry name" value="SAM-dependent_MTases_sf"/>
</dbReference>
<keyword evidence="1" id="KW-0694">RNA-binding</keyword>
<keyword evidence="1 2" id="KW-0489">Methyltransferase</keyword>
<dbReference type="PANTHER" id="PTHR37426:SF1">
    <property type="entry name" value="RIBOSOMAL RNA LARGE SUBUNIT METHYLTRANSFERASE J"/>
    <property type="match status" value="1"/>
</dbReference>
<keyword evidence="1" id="KW-0949">S-adenosyl-L-methionine</keyword>
<dbReference type="Pfam" id="PF04378">
    <property type="entry name" value="RsmJ"/>
    <property type="match status" value="1"/>
</dbReference>
<evidence type="ECO:0000313" key="3">
    <source>
        <dbReference type="Proteomes" id="UP000042527"/>
    </source>
</evidence>
<dbReference type="RefSeq" id="WP_024751864.1">
    <property type="nucleotide sequence ID" value="NZ_CDNC01000045.1"/>
</dbReference>
<proteinExistence type="inferred from homology"/>
<dbReference type="PANTHER" id="PTHR37426">
    <property type="entry name" value="RIBOSOMAL RNA LARGE SUBUNIT METHYLTRANSFERASE J"/>
    <property type="match status" value="1"/>
</dbReference>
<dbReference type="OrthoDB" id="9791274at2"/>
<dbReference type="HAMAP" id="MF_00934">
    <property type="entry name" value="23SrRNA_methyltr_J"/>
    <property type="match status" value="1"/>
</dbReference>
<evidence type="ECO:0000256" key="1">
    <source>
        <dbReference type="HAMAP-Rule" id="MF_00934"/>
    </source>
</evidence>
<dbReference type="GO" id="GO:0005829">
    <property type="term" value="C:cytosol"/>
    <property type="evidence" value="ECO:0007669"/>
    <property type="project" value="TreeGrafter"/>
</dbReference>
<accession>A0A0B7GYX1</accession>
<organism evidence="2 3">
    <name type="scientific">Treponema phagedenis</name>
    <dbReference type="NCBI Taxonomy" id="162"/>
    <lineage>
        <taxon>Bacteria</taxon>
        <taxon>Pseudomonadati</taxon>
        <taxon>Spirochaetota</taxon>
        <taxon>Spirochaetia</taxon>
        <taxon>Spirochaetales</taxon>
        <taxon>Treponemataceae</taxon>
        <taxon>Treponema</taxon>
    </lineage>
</organism>
<dbReference type="SUPFAM" id="SSF53335">
    <property type="entry name" value="S-adenosyl-L-methionine-dependent methyltransferases"/>
    <property type="match status" value="1"/>
</dbReference>
<dbReference type="GO" id="GO:0003723">
    <property type="term" value="F:RNA binding"/>
    <property type="evidence" value="ECO:0007669"/>
    <property type="project" value="UniProtKB-UniRule"/>
</dbReference>
<sequence>MLSYRHGFHAGNRADVFKHSVLVAFLKLYTKKQKPFTAFDTHAGSSVYQLTSEYALQTGEAAEGIIPLVSAFEKKLLPQPIPESLEAYLNLSLRYYRKDCSYAGSPEIIKNFLRQDDELILCDLHPAEGAALRALYKNEKRIHVHIRNGYEAVCALTPPKSGRGFVLIDPSYEVDSDYENVITTVQKLHKRWRAASFIIWYPILKRREYETAELKKALSALKGSESFYVENPVRPDFLRPVTPPPAPPAGEYGLQGSGMFVINPPWGMQEAATTIAEWLRKV</sequence>
<protein>
    <recommendedName>
        <fullName evidence="1">Ribosomal RNA large subunit methyltransferase J</fullName>
        <ecNumber evidence="1">2.1.1.266</ecNumber>
    </recommendedName>
    <alternativeName>
        <fullName evidence="1">23S rRNA (adenine(2030)-N6)-methyltransferase</fullName>
    </alternativeName>
    <alternativeName>
        <fullName evidence="1">23S rRNA m6A2030 methyltransferase</fullName>
    </alternativeName>
</protein>
<dbReference type="Gene3D" id="3.40.50.150">
    <property type="entry name" value="Vaccinia Virus protein VP39"/>
    <property type="match status" value="1"/>
</dbReference>
<dbReference type="EC" id="2.1.1.266" evidence="1"/>
<dbReference type="InterPro" id="IPR007473">
    <property type="entry name" value="RlmJ"/>
</dbReference>
<comment type="similarity">
    <text evidence="1">Belongs to the RlmJ family.</text>
</comment>
<feature type="site" description="Interaction with substrate rRNA" evidence="1">
    <location>
        <position position="4"/>
    </location>
</feature>
<evidence type="ECO:0000313" key="2">
    <source>
        <dbReference type="EMBL" id="CEM62837.1"/>
    </source>
</evidence>
<feature type="binding site" evidence="1">
    <location>
        <begin position="148"/>
        <end position="149"/>
    </location>
    <ligand>
        <name>S-adenosyl-L-methionine</name>
        <dbReference type="ChEBI" id="CHEBI:59789"/>
    </ligand>
</feature>
<reference evidence="3" key="1">
    <citation type="submission" date="2015-01" db="EMBL/GenBank/DDBJ databases">
        <authorList>
            <person name="Manzoor Shahid"/>
            <person name="Zubair Saima"/>
        </authorList>
    </citation>
    <scope>NUCLEOTIDE SEQUENCE [LARGE SCALE GENOMIC DNA]</scope>
    <source>
        <strain evidence="3">V1</strain>
    </source>
</reference>
<feature type="binding site" evidence="1">
    <location>
        <position position="105"/>
    </location>
    <ligand>
        <name>S-adenosyl-L-methionine</name>
        <dbReference type="ChEBI" id="CHEBI:59789"/>
    </ligand>
</feature>
<keyword evidence="1" id="KW-0698">rRNA processing</keyword>
<dbReference type="GeneID" id="57751904"/>
<feature type="binding site" evidence="1">
    <location>
        <position position="19"/>
    </location>
    <ligand>
        <name>S-adenosyl-L-methionine</name>
        <dbReference type="ChEBI" id="CHEBI:59789"/>
    </ligand>
</feature>
<feature type="binding site" evidence="1">
    <location>
        <position position="123"/>
    </location>
    <ligand>
        <name>S-adenosyl-L-methionine</name>
        <dbReference type="ChEBI" id="CHEBI:59789"/>
    </ligand>
</feature>
<dbReference type="EMBL" id="CDNC01000045">
    <property type="protein sequence ID" value="CEM62837.1"/>
    <property type="molecule type" value="Genomic_DNA"/>
</dbReference>
<feature type="binding site" evidence="1">
    <location>
        <position position="42"/>
    </location>
    <ligand>
        <name>S-adenosyl-L-methionine</name>
        <dbReference type="ChEBI" id="CHEBI:59789"/>
    </ligand>
</feature>
<comment type="subunit">
    <text evidence="1">Monomer.</text>
</comment>
<name>A0A0B7GYX1_TREPH</name>
<comment type="function">
    <text evidence="1">Specifically methylates the adenine in position 2030 of 23S rRNA.</text>
</comment>
<keyword evidence="1 2" id="KW-0808">Transferase</keyword>
<keyword evidence="3" id="KW-1185">Reference proteome</keyword>